<dbReference type="Gene3D" id="3.30.1520.10">
    <property type="entry name" value="Phox-like domain"/>
    <property type="match status" value="1"/>
</dbReference>
<evidence type="ECO:0000313" key="5">
    <source>
        <dbReference type="Proteomes" id="UP001642483"/>
    </source>
</evidence>
<gene>
    <name evidence="4" type="ORF">CVLEPA_LOCUS2764</name>
</gene>
<keyword evidence="5" id="KW-1185">Reference proteome</keyword>
<dbReference type="Gene3D" id="2.30.30.40">
    <property type="entry name" value="SH3 Domains"/>
    <property type="match status" value="2"/>
</dbReference>
<evidence type="ECO:0000256" key="2">
    <source>
        <dbReference type="PROSITE-ProRule" id="PRU00192"/>
    </source>
</evidence>
<comment type="caution">
    <text evidence="4">The sequence shown here is derived from an EMBL/GenBank/DDBJ whole genome shotgun (WGS) entry which is preliminary data.</text>
</comment>
<dbReference type="PROSITE" id="PS50002">
    <property type="entry name" value="SH3"/>
    <property type="match status" value="2"/>
</dbReference>
<organism evidence="4 5">
    <name type="scientific">Clavelina lepadiformis</name>
    <name type="common">Light-bulb sea squirt</name>
    <name type="synonym">Ascidia lepadiformis</name>
    <dbReference type="NCBI Taxonomy" id="159417"/>
    <lineage>
        <taxon>Eukaryota</taxon>
        <taxon>Metazoa</taxon>
        <taxon>Chordata</taxon>
        <taxon>Tunicata</taxon>
        <taxon>Ascidiacea</taxon>
        <taxon>Aplousobranchia</taxon>
        <taxon>Clavelinidae</taxon>
        <taxon>Clavelina</taxon>
    </lineage>
</organism>
<keyword evidence="1 2" id="KW-0728">SH3 domain</keyword>
<dbReference type="InterPro" id="IPR001452">
    <property type="entry name" value="SH3_domain"/>
</dbReference>
<proteinExistence type="predicted"/>
<dbReference type="Pfam" id="PF00018">
    <property type="entry name" value="SH3_1"/>
    <property type="match status" value="1"/>
</dbReference>
<dbReference type="SUPFAM" id="SSF64268">
    <property type="entry name" value="PX domain"/>
    <property type="match status" value="1"/>
</dbReference>
<dbReference type="SMART" id="SM00326">
    <property type="entry name" value="SH3"/>
    <property type="match status" value="2"/>
</dbReference>
<reference evidence="4 5" key="1">
    <citation type="submission" date="2024-02" db="EMBL/GenBank/DDBJ databases">
        <authorList>
            <person name="Daric V."/>
            <person name="Darras S."/>
        </authorList>
    </citation>
    <scope>NUCLEOTIDE SEQUENCE [LARGE SCALE GENOMIC DNA]</scope>
</reference>
<feature type="domain" description="SH3" evidence="3">
    <location>
        <begin position="251"/>
        <end position="318"/>
    </location>
</feature>
<dbReference type="Proteomes" id="UP001642483">
    <property type="component" value="Unassembled WGS sequence"/>
</dbReference>
<evidence type="ECO:0000313" key="4">
    <source>
        <dbReference type="EMBL" id="CAK8672972.1"/>
    </source>
</evidence>
<sequence length="437" mass="50516">MARTDVMEQAEYDCWQGLKTASRNMSTFTANYGKISGGVEDIYSKIEEPTNDAKKVKESAIVGLHKRTRPKKAFLFIFMVTWNDGSHVTIYRKLSEIRKFQIALDKEMGQDGVAKEAKYYLMKRRRKIIRGSMRPSSGTIKYLRMIDELNIYFQVFIYYLRLTQDLEATKAFFKLSSEDLNASNWSKSGKTYFYVINSIMTQHKVTIEDRERTKREKHDDIRATLSRVPSKALPLVARRNCETRQQGAASKHQHIYVAMENHAPCDVERRHNIIELLAGEKVEVLVRSKTGWWFVKRLESCENSYGYVPASFLTEEYSAITSSKRHNENEASSGKRLRAMTSPDVWALKAVKGHPGAASRPDRQAERNDYVTTRAYIAQNDDELSFGEDVILQVIDKKDDGWWLARYKNNEGLVPGIFLKKFNDPIRKLSLEVFNIR</sequence>
<name>A0ABP0EZQ5_CLALP</name>
<protein>
    <recommendedName>
        <fullName evidence="3">SH3 domain-containing protein</fullName>
    </recommendedName>
</protein>
<dbReference type="PANTHER" id="PTHR15706">
    <property type="entry name" value="SH3 MULTIPLE DOMAIN"/>
    <property type="match status" value="1"/>
</dbReference>
<evidence type="ECO:0000256" key="1">
    <source>
        <dbReference type="ARBA" id="ARBA00022443"/>
    </source>
</evidence>
<dbReference type="SUPFAM" id="SSF50044">
    <property type="entry name" value="SH3-domain"/>
    <property type="match status" value="2"/>
</dbReference>
<evidence type="ECO:0000259" key="3">
    <source>
        <dbReference type="PROSITE" id="PS50002"/>
    </source>
</evidence>
<feature type="domain" description="SH3" evidence="3">
    <location>
        <begin position="365"/>
        <end position="424"/>
    </location>
</feature>
<accession>A0ABP0EZQ5</accession>
<dbReference type="EMBL" id="CAWYQH010000002">
    <property type="protein sequence ID" value="CAK8672972.1"/>
    <property type="molecule type" value="Genomic_DNA"/>
</dbReference>
<dbReference type="InterPro" id="IPR036028">
    <property type="entry name" value="SH3-like_dom_sf"/>
</dbReference>
<dbReference type="InterPro" id="IPR036871">
    <property type="entry name" value="PX_dom_sf"/>
</dbReference>
<dbReference type="InterPro" id="IPR051228">
    <property type="entry name" value="NADPH_Oxidase/PX-Domain"/>
</dbReference>
<dbReference type="PANTHER" id="PTHR15706:SF10">
    <property type="entry name" value="NADPH OXIDASE ORGANIZER 1"/>
    <property type="match status" value="1"/>
</dbReference>